<evidence type="ECO:0000313" key="1">
    <source>
        <dbReference type="EMBL" id="VDO15211.1"/>
    </source>
</evidence>
<name>A0A3P7T425_RODNA</name>
<dbReference type="Proteomes" id="UP000278807">
    <property type="component" value="Unassembled WGS sequence"/>
</dbReference>
<evidence type="ECO:0000313" key="2">
    <source>
        <dbReference type="Proteomes" id="UP000278807"/>
    </source>
</evidence>
<dbReference type="EMBL" id="UZAE01015099">
    <property type="protein sequence ID" value="VDO15211.1"/>
    <property type="molecule type" value="Genomic_DNA"/>
</dbReference>
<keyword evidence="2" id="KW-1185">Reference proteome</keyword>
<protein>
    <submittedName>
        <fullName evidence="1">Uncharacterized protein</fullName>
    </submittedName>
</protein>
<proteinExistence type="predicted"/>
<gene>
    <name evidence="1" type="ORF">HNAJ_LOCUS13195</name>
</gene>
<accession>A0A3P7T425</accession>
<dbReference type="AlphaFoldDB" id="A0A3P7T425"/>
<sequence length="61" mass="7230">MTIFGEEKRICYEIDAAAYYILFFESIRTNYCVRRRMEQSTTIIQTITARIPNCESGYVFC</sequence>
<reference evidence="1 2" key="1">
    <citation type="submission" date="2018-11" db="EMBL/GenBank/DDBJ databases">
        <authorList>
            <consortium name="Pathogen Informatics"/>
        </authorList>
    </citation>
    <scope>NUCLEOTIDE SEQUENCE [LARGE SCALE GENOMIC DNA]</scope>
</reference>
<organism evidence="1 2">
    <name type="scientific">Rodentolepis nana</name>
    <name type="common">Dwarf tapeworm</name>
    <name type="synonym">Hymenolepis nana</name>
    <dbReference type="NCBI Taxonomy" id="102285"/>
    <lineage>
        <taxon>Eukaryota</taxon>
        <taxon>Metazoa</taxon>
        <taxon>Spiralia</taxon>
        <taxon>Lophotrochozoa</taxon>
        <taxon>Platyhelminthes</taxon>
        <taxon>Cestoda</taxon>
        <taxon>Eucestoda</taxon>
        <taxon>Cyclophyllidea</taxon>
        <taxon>Hymenolepididae</taxon>
        <taxon>Rodentolepis</taxon>
    </lineage>
</organism>